<dbReference type="Proteomes" id="UP001478862">
    <property type="component" value="Unassembled WGS sequence"/>
</dbReference>
<evidence type="ECO:0000313" key="1">
    <source>
        <dbReference type="EMBL" id="MEQ6355945.1"/>
    </source>
</evidence>
<proteinExistence type="predicted"/>
<keyword evidence="2" id="KW-1185">Reference proteome</keyword>
<gene>
    <name evidence="1" type="ORF">ABNX05_15045</name>
</gene>
<protein>
    <submittedName>
        <fullName evidence="1">Uncharacterized protein</fullName>
    </submittedName>
</protein>
<sequence>MEPYTLAKGWRIAFGHFNSAEIEQMRYEGWKVESVVYLKQHLPKRKKTRQAPKLVVFNKNGIRVMQ</sequence>
<comment type="caution">
    <text evidence="1">The sequence shown here is derived from an EMBL/GenBank/DDBJ whole genome shotgun (WGS) entry which is preliminary data.</text>
</comment>
<dbReference type="RefSeq" id="WP_349660456.1">
    <property type="nucleotide sequence ID" value="NZ_JBEGDG010000010.1"/>
</dbReference>
<accession>A0ABV1MTZ0</accession>
<name>A0ABV1MTZ0_9BACI</name>
<reference evidence="1 2" key="1">
    <citation type="submission" date="2024-06" db="EMBL/GenBank/DDBJ databases">
        <title>Lysinibacillus zambalefons sp. nov., a Novel Firmicute Isolated from the Poon Bato Zambales Hyperalkaline Spring.</title>
        <authorList>
            <person name="Aja J.A."/>
            <person name="Lazaro J.E.H."/>
            <person name="Llorin L.D."/>
            <person name="Lim K.R."/>
            <person name="Teodosio J."/>
            <person name="Dalisay D.S."/>
        </authorList>
    </citation>
    <scope>NUCLEOTIDE SEQUENCE [LARGE SCALE GENOMIC DNA]</scope>
    <source>
        <strain evidence="1 2">M3</strain>
    </source>
</reference>
<evidence type="ECO:0000313" key="2">
    <source>
        <dbReference type="Proteomes" id="UP001478862"/>
    </source>
</evidence>
<dbReference type="EMBL" id="JBEGDG010000010">
    <property type="protein sequence ID" value="MEQ6355945.1"/>
    <property type="molecule type" value="Genomic_DNA"/>
</dbReference>
<organism evidence="1 2">
    <name type="scientific">Lysinibacillus zambalensis</name>
    <dbReference type="NCBI Taxonomy" id="3160866"/>
    <lineage>
        <taxon>Bacteria</taxon>
        <taxon>Bacillati</taxon>
        <taxon>Bacillota</taxon>
        <taxon>Bacilli</taxon>
        <taxon>Bacillales</taxon>
        <taxon>Bacillaceae</taxon>
        <taxon>Lysinibacillus</taxon>
    </lineage>
</organism>